<dbReference type="InterPro" id="IPR011006">
    <property type="entry name" value="CheY-like_superfamily"/>
</dbReference>
<evidence type="ECO:0000256" key="2">
    <source>
        <dbReference type="ARBA" id="ARBA00024867"/>
    </source>
</evidence>
<evidence type="ECO:0000259" key="4">
    <source>
        <dbReference type="PROSITE" id="PS50110"/>
    </source>
</evidence>
<dbReference type="Gene3D" id="3.40.50.2300">
    <property type="match status" value="1"/>
</dbReference>
<dbReference type="Proteomes" id="UP001176021">
    <property type="component" value="Unassembled WGS sequence"/>
</dbReference>
<gene>
    <name evidence="5" type="ORF">M8H41_04525</name>
</gene>
<name>A0ABT8QN98_9FIRM</name>
<organism evidence="5 6">
    <name type="scientific">Desulfosporosinus nitroreducens</name>
    <dbReference type="NCBI Taxonomy" id="2018668"/>
    <lineage>
        <taxon>Bacteria</taxon>
        <taxon>Bacillati</taxon>
        <taxon>Bacillota</taxon>
        <taxon>Clostridia</taxon>
        <taxon>Eubacteriales</taxon>
        <taxon>Desulfitobacteriaceae</taxon>
        <taxon>Desulfosporosinus</taxon>
    </lineage>
</organism>
<dbReference type="SUPFAM" id="SSF52172">
    <property type="entry name" value="CheY-like"/>
    <property type="match status" value="1"/>
</dbReference>
<evidence type="ECO:0000313" key="6">
    <source>
        <dbReference type="Proteomes" id="UP001176021"/>
    </source>
</evidence>
<reference evidence="5" key="1">
    <citation type="submission" date="2022-05" db="EMBL/GenBank/DDBJ databases">
        <title>Expanded diversity of anoxic marine methylotrophy in a Black Sea sulfate reducing microorganism.</title>
        <authorList>
            <person name="Fischer P.Q."/>
            <person name="Stams A.J.M."/>
            <person name="Villanueva L."/>
            <person name="Sousa D.Z."/>
        </authorList>
    </citation>
    <scope>NUCLEOTIDE SEQUENCE</scope>
    <source>
        <strain evidence="5">P130</strain>
    </source>
</reference>
<keyword evidence="6" id="KW-1185">Reference proteome</keyword>
<comment type="caution">
    <text evidence="5">The sequence shown here is derived from an EMBL/GenBank/DDBJ whole genome shotgun (WGS) entry which is preliminary data.</text>
</comment>
<sequence length="49" mass="5579">MRRILFADDEANMRWVLERALSKAGYDVETAEEGQLALDRALAEHRSCA</sequence>
<accession>A0ABT8QN98</accession>
<dbReference type="RefSeq" id="WP_252473416.1">
    <property type="nucleotide sequence ID" value="NZ_JAMHFY010000037.1"/>
</dbReference>
<proteinExistence type="predicted"/>
<evidence type="ECO:0000256" key="3">
    <source>
        <dbReference type="PROSITE-ProRule" id="PRU00169"/>
    </source>
</evidence>
<dbReference type="EMBL" id="JAMJEV010000003">
    <property type="protein sequence ID" value="MDO0822120.1"/>
    <property type="molecule type" value="Genomic_DNA"/>
</dbReference>
<evidence type="ECO:0000313" key="5">
    <source>
        <dbReference type="EMBL" id="MDO0822120.1"/>
    </source>
</evidence>
<feature type="domain" description="Response regulatory" evidence="4">
    <location>
        <begin position="3"/>
        <end position="49"/>
    </location>
</feature>
<dbReference type="PROSITE" id="PS50110">
    <property type="entry name" value="RESPONSE_REGULATORY"/>
    <property type="match status" value="1"/>
</dbReference>
<evidence type="ECO:0000256" key="1">
    <source>
        <dbReference type="ARBA" id="ARBA00018672"/>
    </source>
</evidence>
<comment type="caution">
    <text evidence="3">Lacks conserved residue(s) required for the propagation of feature annotation.</text>
</comment>
<protein>
    <recommendedName>
        <fullName evidence="1">Stage 0 sporulation protein A homolog</fullName>
    </recommendedName>
</protein>
<dbReference type="InterPro" id="IPR001789">
    <property type="entry name" value="Sig_transdc_resp-reg_receiver"/>
</dbReference>
<comment type="function">
    <text evidence="2">May play the central regulatory role in sporulation. It may be an element of the effector pathway responsible for the activation of sporulation genes in response to nutritional stress. Spo0A may act in concert with spo0H (a sigma factor) to control the expression of some genes that are critical to the sporulation process.</text>
</comment>